<protein>
    <recommendedName>
        <fullName evidence="3">SpoVT-AbrB domain-containing protein</fullName>
    </recommendedName>
</protein>
<evidence type="ECO:0008006" key="3">
    <source>
        <dbReference type="Google" id="ProtNLM"/>
    </source>
</evidence>
<gene>
    <name evidence="1" type="ORF">SAMN05192554_107200</name>
</gene>
<sequence length="79" mass="8204">MSGAMKAQRRAAQAVVDDEAVTPFGAGNVQMHNESAYGVIPSEIRDAHGLEQGSPLAVGYHAESGTILLTPVEDEADAP</sequence>
<evidence type="ECO:0000313" key="2">
    <source>
        <dbReference type="Proteomes" id="UP000199370"/>
    </source>
</evidence>
<dbReference type="RefSeq" id="WP_089732784.1">
    <property type="nucleotide sequence ID" value="NZ_FNIA01000007.1"/>
</dbReference>
<proteinExistence type="predicted"/>
<dbReference type="InterPro" id="IPR037914">
    <property type="entry name" value="SpoVT-AbrB_sf"/>
</dbReference>
<dbReference type="SUPFAM" id="SSF89447">
    <property type="entry name" value="AbrB/MazE/MraZ-like"/>
    <property type="match status" value="1"/>
</dbReference>
<dbReference type="EMBL" id="FNIA01000007">
    <property type="protein sequence ID" value="SDM80430.1"/>
    <property type="molecule type" value="Genomic_DNA"/>
</dbReference>
<accession>A0A1G9W7H5</accession>
<name>A0A1G9W7H5_9EURY</name>
<dbReference type="AlphaFoldDB" id="A0A1G9W7H5"/>
<dbReference type="Proteomes" id="UP000199370">
    <property type="component" value="Unassembled WGS sequence"/>
</dbReference>
<evidence type="ECO:0000313" key="1">
    <source>
        <dbReference type="EMBL" id="SDM80430.1"/>
    </source>
</evidence>
<organism evidence="1 2">
    <name type="scientific">Haloarchaeobius iranensis</name>
    <dbReference type="NCBI Taxonomy" id="996166"/>
    <lineage>
        <taxon>Archaea</taxon>
        <taxon>Methanobacteriati</taxon>
        <taxon>Methanobacteriota</taxon>
        <taxon>Stenosarchaea group</taxon>
        <taxon>Halobacteria</taxon>
        <taxon>Halobacteriales</taxon>
        <taxon>Halorubellaceae</taxon>
        <taxon>Haloarchaeobius</taxon>
    </lineage>
</organism>
<keyword evidence="2" id="KW-1185">Reference proteome</keyword>
<reference evidence="1 2" key="1">
    <citation type="submission" date="2016-10" db="EMBL/GenBank/DDBJ databases">
        <authorList>
            <person name="de Groot N.N."/>
        </authorList>
    </citation>
    <scope>NUCLEOTIDE SEQUENCE [LARGE SCALE GENOMIC DNA]</scope>
    <source>
        <strain evidence="2">EB21,IBRC-M 10013,KCTC 4048</strain>
    </source>
</reference>